<dbReference type="STRING" id="1318466.BN85401560"/>
<organism evidence="3 4">
    <name type="scientific">Alteracholeplasma palmae (strain ATCC 49389 / J233)</name>
    <name type="common">Acholeplasma palmae</name>
    <dbReference type="NCBI Taxonomy" id="1318466"/>
    <lineage>
        <taxon>Bacteria</taxon>
        <taxon>Bacillati</taxon>
        <taxon>Mycoplasmatota</taxon>
        <taxon>Mollicutes</taxon>
        <taxon>Acholeplasmatales</taxon>
        <taxon>Acholeplasmataceae</taxon>
        <taxon>Acholeplasma</taxon>
    </lineage>
</organism>
<dbReference type="Gene3D" id="3.30.370.10">
    <property type="entry name" value="Barstar-like"/>
    <property type="match status" value="1"/>
</dbReference>
<proteinExistence type="inferred from homology"/>
<comment type="similarity">
    <text evidence="1">Belongs to the barstar family.</text>
</comment>
<gene>
    <name evidence="3" type="ORF">BN85401560</name>
</gene>
<sequence>MVSKVEYLDKKETNDIKVKYVKKFYEINGDDIKTIKDFFDCVYDLFGFLKYNVYSYDAFLDWMRDDYFKWDPIIIIVNQSKNFLENFMTEKKVMLDIFNEDIIPFWEKKGIGFRLIFEV</sequence>
<evidence type="ECO:0000313" key="4">
    <source>
        <dbReference type="Proteomes" id="UP000032740"/>
    </source>
</evidence>
<dbReference type="InterPro" id="IPR035905">
    <property type="entry name" value="Barstar-like_sf"/>
</dbReference>
<protein>
    <submittedName>
        <fullName evidence="3">Barnase, extracellular ribonuclease</fullName>
    </submittedName>
</protein>
<dbReference type="KEGG" id="apal:BN85401560"/>
<dbReference type="HOGENOM" id="CLU_1924908_0_0_14"/>
<reference evidence="3 4" key="1">
    <citation type="journal article" date="2013" name="J. Mol. Microbiol. Biotechnol.">
        <title>Analysis of the Complete Genomes of Acholeplasma brassicae , A. palmae and A. laidlawii and Their Comparison to the Obligate Parasites from ' Candidatus Phytoplasma'.</title>
        <authorList>
            <person name="Kube M."/>
            <person name="Siewert C."/>
            <person name="Migdoll A.M."/>
            <person name="Duduk B."/>
            <person name="Holz S."/>
            <person name="Rabus R."/>
            <person name="Seemuller E."/>
            <person name="Mitrovic J."/>
            <person name="Muller I."/>
            <person name="Buttner C."/>
            <person name="Reinhardt R."/>
        </authorList>
    </citation>
    <scope>NUCLEOTIDE SEQUENCE [LARGE SCALE GENOMIC DNA]</scope>
    <source>
        <strain evidence="3 4">J233</strain>
    </source>
</reference>
<dbReference type="Pfam" id="PF01337">
    <property type="entry name" value="Barstar"/>
    <property type="match status" value="1"/>
</dbReference>
<evidence type="ECO:0000256" key="1">
    <source>
        <dbReference type="ARBA" id="ARBA00006845"/>
    </source>
</evidence>
<dbReference type="EMBL" id="FO681347">
    <property type="protein sequence ID" value="CCV63733.1"/>
    <property type="molecule type" value="Genomic_DNA"/>
</dbReference>
<dbReference type="SUPFAM" id="SSF52038">
    <property type="entry name" value="Barstar-related"/>
    <property type="match status" value="1"/>
</dbReference>
<dbReference type="Proteomes" id="UP000032740">
    <property type="component" value="Chromosome"/>
</dbReference>
<dbReference type="InterPro" id="IPR000468">
    <property type="entry name" value="Barstar"/>
</dbReference>
<name>U4KJV5_ALTPJ</name>
<dbReference type="AlphaFoldDB" id="U4KJV5"/>
<feature type="domain" description="Barstar (barnase inhibitor)" evidence="2">
    <location>
        <begin position="23"/>
        <end position="117"/>
    </location>
</feature>
<evidence type="ECO:0000313" key="3">
    <source>
        <dbReference type="EMBL" id="CCV63733.1"/>
    </source>
</evidence>
<accession>U4KJV5</accession>
<keyword evidence="4" id="KW-1185">Reference proteome</keyword>
<evidence type="ECO:0000259" key="2">
    <source>
        <dbReference type="Pfam" id="PF01337"/>
    </source>
</evidence>